<keyword evidence="2" id="KW-1185">Reference proteome</keyword>
<proteinExistence type="predicted"/>
<gene>
    <name evidence="1" type="ORF">SKAU_G00077500</name>
</gene>
<accession>A0A9Q1G856</accession>
<sequence length="107" mass="11733">MKLQGLGPQLGKLLLSSSLWQGLIAGASSIGSGDRADEHAFPSARHASKAERWLPEMFGIRCSWRLSKGPTVCPGKWIFLFTGFSPQGLLWEHMFAILLELRVSPAP</sequence>
<dbReference type="Proteomes" id="UP001152622">
    <property type="component" value="Chromosome 2"/>
</dbReference>
<reference evidence="1" key="1">
    <citation type="journal article" date="2023" name="Science">
        <title>Genome structures resolve the early diversification of teleost fishes.</title>
        <authorList>
            <person name="Parey E."/>
            <person name="Louis A."/>
            <person name="Montfort J."/>
            <person name="Bouchez O."/>
            <person name="Roques C."/>
            <person name="Iampietro C."/>
            <person name="Lluch J."/>
            <person name="Castinel A."/>
            <person name="Donnadieu C."/>
            <person name="Desvignes T."/>
            <person name="Floi Bucao C."/>
            <person name="Jouanno E."/>
            <person name="Wen M."/>
            <person name="Mejri S."/>
            <person name="Dirks R."/>
            <person name="Jansen H."/>
            <person name="Henkel C."/>
            <person name="Chen W.J."/>
            <person name="Zahm M."/>
            <person name="Cabau C."/>
            <person name="Klopp C."/>
            <person name="Thompson A.W."/>
            <person name="Robinson-Rechavi M."/>
            <person name="Braasch I."/>
            <person name="Lecointre G."/>
            <person name="Bobe J."/>
            <person name="Postlethwait J.H."/>
            <person name="Berthelot C."/>
            <person name="Roest Crollius H."/>
            <person name="Guiguen Y."/>
        </authorList>
    </citation>
    <scope>NUCLEOTIDE SEQUENCE</scope>
    <source>
        <strain evidence="1">WJC10195</strain>
    </source>
</reference>
<dbReference type="EMBL" id="JAINUF010000002">
    <property type="protein sequence ID" value="KAJ8377170.1"/>
    <property type="molecule type" value="Genomic_DNA"/>
</dbReference>
<dbReference type="AlphaFoldDB" id="A0A9Q1G856"/>
<comment type="caution">
    <text evidence="1">The sequence shown here is derived from an EMBL/GenBank/DDBJ whole genome shotgun (WGS) entry which is preliminary data.</text>
</comment>
<protein>
    <submittedName>
        <fullName evidence="1">Uncharacterized protein</fullName>
    </submittedName>
</protein>
<evidence type="ECO:0000313" key="2">
    <source>
        <dbReference type="Proteomes" id="UP001152622"/>
    </source>
</evidence>
<evidence type="ECO:0000313" key="1">
    <source>
        <dbReference type="EMBL" id="KAJ8377170.1"/>
    </source>
</evidence>
<name>A0A9Q1G856_SYNKA</name>
<organism evidence="1 2">
    <name type="scientific">Synaphobranchus kaupii</name>
    <name type="common">Kaup's arrowtooth eel</name>
    <dbReference type="NCBI Taxonomy" id="118154"/>
    <lineage>
        <taxon>Eukaryota</taxon>
        <taxon>Metazoa</taxon>
        <taxon>Chordata</taxon>
        <taxon>Craniata</taxon>
        <taxon>Vertebrata</taxon>
        <taxon>Euteleostomi</taxon>
        <taxon>Actinopterygii</taxon>
        <taxon>Neopterygii</taxon>
        <taxon>Teleostei</taxon>
        <taxon>Anguilliformes</taxon>
        <taxon>Synaphobranchidae</taxon>
        <taxon>Synaphobranchus</taxon>
    </lineage>
</organism>